<evidence type="ECO:0000256" key="14">
    <source>
        <dbReference type="SAM" id="MobiDB-lite"/>
    </source>
</evidence>
<dbReference type="Pfam" id="PF03717">
    <property type="entry name" value="PBP_dimer"/>
    <property type="match status" value="1"/>
</dbReference>
<evidence type="ECO:0000256" key="13">
    <source>
        <dbReference type="ARBA" id="ARBA00023316"/>
    </source>
</evidence>
<dbReference type="GO" id="GO:0006508">
    <property type="term" value="P:proteolysis"/>
    <property type="evidence" value="ECO:0007669"/>
    <property type="project" value="UniProtKB-KW"/>
</dbReference>
<feature type="domain" description="Penicillin-binding protein dimerisation" evidence="16">
    <location>
        <begin position="61"/>
        <end position="247"/>
    </location>
</feature>
<keyword evidence="12" id="KW-0472">Membrane</keyword>
<dbReference type="eggNOG" id="COG0768">
    <property type="taxonomic scope" value="Bacteria"/>
</dbReference>
<evidence type="ECO:0000256" key="3">
    <source>
        <dbReference type="ARBA" id="ARBA00022475"/>
    </source>
</evidence>
<keyword evidence="4" id="KW-0997">Cell inner membrane</keyword>
<feature type="domain" description="Penicillin-binding protein transpeptidase" evidence="15">
    <location>
        <begin position="281"/>
        <end position="616"/>
    </location>
</feature>
<dbReference type="RefSeq" id="WP_034824033.1">
    <property type="nucleotide sequence ID" value="NZ_AWFA01000003.1"/>
</dbReference>
<dbReference type="OrthoDB" id="9766847at2"/>
<keyword evidence="11" id="KW-1133">Transmembrane helix</keyword>
<evidence type="ECO:0000313" key="17">
    <source>
        <dbReference type="EMBL" id="RAN32331.1"/>
    </source>
</evidence>
<dbReference type="Proteomes" id="UP000249123">
    <property type="component" value="Unassembled WGS sequence"/>
</dbReference>
<keyword evidence="7" id="KW-0812">Transmembrane</keyword>
<dbReference type="AlphaFoldDB" id="A0A062TXE9"/>
<dbReference type="InterPro" id="IPR012338">
    <property type="entry name" value="Beta-lactam/transpept-like"/>
</dbReference>
<proteinExistence type="predicted"/>
<keyword evidence="9" id="KW-0133">Cell shape</keyword>
<evidence type="ECO:0000256" key="8">
    <source>
        <dbReference type="ARBA" id="ARBA00022801"/>
    </source>
</evidence>
<dbReference type="Gene3D" id="3.40.710.10">
    <property type="entry name" value="DD-peptidase/beta-lactamase superfamily"/>
    <property type="match status" value="1"/>
</dbReference>
<accession>A0A328JSQ5</accession>
<evidence type="ECO:0000259" key="16">
    <source>
        <dbReference type="Pfam" id="PF03717"/>
    </source>
</evidence>
<evidence type="ECO:0000256" key="5">
    <source>
        <dbReference type="ARBA" id="ARBA00022645"/>
    </source>
</evidence>
<dbReference type="InterPro" id="IPR001460">
    <property type="entry name" value="PCN-bd_Tpept"/>
</dbReference>
<feature type="region of interest" description="Disordered" evidence="14">
    <location>
        <begin position="622"/>
        <end position="647"/>
    </location>
</feature>
<dbReference type="STRING" id="1280941.HY2_07285"/>
<evidence type="ECO:0000256" key="9">
    <source>
        <dbReference type="ARBA" id="ARBA00022960"/>
    </source>
</evidence>
<keyword evidence="3" id="KW-1003">Cell membrane</keyword>
<dbReference type="GO" id="GO:0071972">
    <property type="term" value="F:peptidoglycan L,D-transpeptidase activity"/>
    <property type="evidence" value="ECO:0007669"/>
    <property type="project" value="TreeGrafter"/>
</dbReference>
<dbReference type="Pfam" id="PF00905">
    <property type="entry name" value="Transpeptidase"/>
    <property type="match status" value="1"/>
</dbReference>
<evidence type="ECO:0000256" key="12">
    <source>
        <dbReference type="ARBA" id="ARBA00023136"/>
    </source>
</evidence>
<dbReference type="InterPro" id="IPR005311">
    <property type="entry name" value="PBP_dimer"/>
</dbReference>
<dbReference type="PANTHER" id="PTHR30627:SF2">
    <property type="entry name" value="PEPTIDOGLYCAN D,D-TRANSPEPTIDASE MRDA"/>
    <property type="match status" value="1"/>
</dbReference>
<evidence type="ECO:0000256" key="2">
    <source>
        <dbReference type="ARBA" id="ARBA00004236"/>
    </source>
</evidence>
<dbReference type="GO" id="GO:0009252">
    <property type="term" value="P:peptidoglycan biosynthetic process"/>
    <property type="evidence" value="ECO:0007669"/>
    <property type="project" value="UniProtKB-KW"/>
</dbReference>
<dbReference type="SUPFAM" id="SSF56519">
    <property type="entry name" value="Penicillin binding protein dimerisation domain"/>
    <property type="match status" value="1"/>
</dbReference>
<evidence type="ECO:0000256" key="4">
    <source>
        <dbReference type="ARBA" id="ARBA00022519"/>
    </source>
</evidence>
<comment type="subcellular location">
    <subcellularLocation>
        <location evidence="2">Cell membrane</location>
    </subcellularLocation>
    <subcellularLocation>
        <location evidence="1">Membrane</location>
        <topology evidence="1">Single-pass membrane protein</topology>
    </subcellularLocation>
</comment>
<dbReference type="SUPFAM" id="SSF56601">
    <property type="entry name" value="beta-lactamase/transpeptidase-like"/>
    <property type="match status" value="1"/>
</dbReference>
<organism evidence="17 18">
    <name type="scientific">Hyphomonas pacifica</name>
    <dbReference type="NCBI Taxonomy" id="1280941"/>
    <lineage>
        <taxon>Bacteria</taxon>
        <taxon>Pseudomonadati</taxon>
        <taxon>Pseudomonadota</taxon>
        <taxon>Alphaproteobacteria</taxon>
        <taxon>Hyphomonadales</taxon>
        <taxon>Hyphomonadaceae</taxon>
        <taxon>Hyphomonas</taxon>
    </lineage>
</organism>
<keyword evidence="10" id="KW-0573">Peptidoglycan synthesis</keyword>
<accession>A0A062TXE9</accession>
<evidence type="ECO:0000313" key="18">
    <source>
        <dbReference type="Proteomes" id="UP000249123"/>
    </source>
</evidence>
<dbReference type="GO" id="GO:0071555">
    <property type="term" value="P:cell wall organization"/>
    <property type="evidence" value="ECO:0007669"/>
    <property type="project" value="UniProtKB-KW"/>
</dbReference>
<gene>
    <name evidence="17" type="ORF">HY3_03120</name>
</gene>
<dbReference type="EMBL" id="AWFB01000034">
    <property type="protein sequence ID" value="RAN32331.1"/>
    <property type="molecule type" value="Genomic_DNA"/>
</dbReference>
<dbReference type="NCBIfam" id="TIGR03423">
    <property type="entry name" value="pbp2_mrdA"/>
    <property type="match status" value="1"/>
</dbReference>
<dbReference type="InterPro" id="IPR050515">
    <property type="entry name" value="Beta-lactam/transpept"/>
</dbReference>
<dbReference type="GO" id="GO:0008658">
    <property type="term" value="F:penicillin binding"/>
    <property type="evidence" value="ECO:0007669"/>
    <property type="project" value="InterPro"/>
</dbReference>
<keyword evidence="13" id="KW-0961">Cell wall biogenesis/degradation</keyword>
<dbReference type="GO" id="GO:0008360">
    <property type="term" value="P:regulation of cell shape"/>
    <property type="evidence" value="ECO:0007669"/>
    <property type="project" value="UniProtKB-KW"/>
</dbReference>
<evidence type="ECO:0000256" key="1">
    <source>
        <dbReference type="ARBA" id="ARBA00004167"/>
    </source>
</evidence>
<protein>
    <submittedName>
        <fullName evidence="17">Uncharacterized protein</fullName>
    </submittedName>
</protein>
<comment type="caution">
    <text evidence="17">The sequence shown here is derived from an EMBL/GenBank/DDBJ whole genome shotgun (WGS) entry which is preliminary data.</text>
</comment>
<evidence type="ECO:0000256" key="6">
    <source>
        <dbReference type="ARBA" id="ARBA00022670"/>
    </source>
</evidence>
<keyword evidence="5" id="KW-0121">Carboxypeptidase</keyword>
<name>A0A062TXE9_9PROT</name>
<dbReference type="InterPro" id="IPR017790">
    <property type="entry name" value="Penicillin-binding_protein_2"/>
</dbReference>
<keyword evidence="8" id="KW-0378">Hydrolase</keyword>
<dbReference type="GO" id="GO:0009002">
    <property type="term" value="F:serine-type D-Ala-D-Ala carboxypeptidase activity"/>
    <property type="evidence" value="ECO:0007669"/>
    <property type="project" value="InterPro"/>
</dbReference>
<sequence>MSNKKTADLDFAFSRRTAIAGAAGGLVWAGLVARLFQLQILEQEQYRQQAEANHIKLQLAPPQRGRILDRFGRPLASHRRAGRVSVIPEQTDNPERTLAQIAELIEIPDDKLERLANDIRYNRRRNAAFVPVTIANELTYEDFARMNVHEAEIPGLNVEMALTRSYPRGRDFAHVLGYVARASQDDLTRLTDGMTGKEAETLKTMFRHPDMRTGRQGMERFAEEWLRGKPGYRKLVTNAHGRIIEEIPDERLAPMPGRDLFVTIDSDLQRVAIERFAGESGAAVVMDVETGDVLAMVSTPAFDPNDFVNGISSASYAELRDDSRSPLYPRAHGGVYPPGSTFKMVVATAALEAGVIKPEERVHCNRYYHFGNRTWHCWKPGGHGSVNMHQAIKGSCDVYFYEIARRTGVDKIAETAHKFGFGESWVLGMTGGRSGLVPDREWKQRVRKENWYEGETLNFGIGQGQLGVTPLQLALMTARIATEGKPFKPRMIGIGPQSDEDQVLDAPLDQEIMARMKAGMYGVTSEGGGTAYRSGDLGLGGPRLAGKTGTAQVRRITREERASGIRKGENIARELRDHALFVAYAPADDPKYAISVIVEHGEGGSSTAGPVARDILHYALKTDSRRKPAYSQSASLSPNLSDEGEPT</sequence>
<keyword evidence="18" id="KW-1185">Reference proteome</keyword>
<dbReference type="PANTHER" id="PTHR30627">
    <property type="entry name" value="PEPTIDOGLYCAN D,D-TRANSPEPTIDASE"/>
    <property type="match status" value="1"/>
</dbReference>
<evidence type="ECO:0000256" key="10">
    <source>
        <dbReference type="ARBA" id="ARBA00022984"/>
    </source>
</evidence>
<dbReference type="GO" id="GO:0005886">
    <property type="term" value="C:plasma membrane"/>
    <property type="evidence" value="ECO:0007669"/>
    <property type="project" value="UniProtKB-SubCell"/>
</dbReference>
<reference evidence="17 18" key="1">
    <citation type="submission" date="2013-04" db="EMBL/GenBank/DDBJ databases">
        <title>Hyphomonas sp. T24B3 Genome Sequencing.</title>
        <authorList>
            <person name="Lai Q."/>
            <person name="Shao Z."/>
        </authorList>
    </citation>
    <scope>NUCLEOTIDE SEQUENCE [LARGE SCALE GENOMIC DNA]</scope>
    <source>
        <strain evidence="17 18">T24B3</strain>
    </source>
</reference>
<evidence type="ECO:0000259" key="15">
    <source>
        <dbReference type="Pfam" id="PF00905"/>
    </source>
</evidence>
<keyword evidence="6" id="KW-0645">Protease</keyword>
<evidence type="ECO:0000256" key="7">
    <source>
        <dbReference type="ARBA" id="ARBA00022692"/>
    </source>
</evidence>
<feature type="compositionally biased region" description="Polar residues" evidence="14">
    <location>
        <begin position="630"/>
        <end position="640"/>
    </location>
</feature>
<evidence type="ECO:0000256" key="11">
    <source>
        <dbReference type="ARBA" id="ARBA00022989"/>
    </source>
</evidence>
<dbReference type="Gene3D" id="3.90.1310.10">
    <property type="entry name" value="Penicillin-binding protein 2a (Domain 2)"/>
    <property type="match status" value="1"/>
</dbReference>
<dbReference type="InterPro" id="IPR036138">
    <property type="entry name" value="PBP_dimer_sf"/>
</dbReference>